<organism evidence="2">
    <name type="scientific">Rhipicephalus zambeziensis</name>
    <dbReference type="NCBI Taxonomy" id="60191"/>
    <lineage>
        <taxon>Eukaryota</taxon>
        <taxon>Metazoa</taxon>
        <taxon>Ecdysozoa</taxon>
        <taxon>Arthropoda</taxon>
        <taxon>Chelicerata</taxon>
        <taxon>Arachnida</taxon>
        <taxon>Acari</taxon>
        <taxon>Parasitiformes</taxon>
        <taxon>Ixodida</taxon>
        <taxon>Ixodoidea</taxon>
        <taxon>Ixodidae</taxon>
        <taxon>Rhipicephalinae</taxon>
        <taxon>Rhipicephalus</taxon>
        <taxon>Rhipicephalus</taxon>
    </lineage>
</organism>
<evidence type="ECO:0000256" key="1">
    <source>
        <dbReference type="SAM" id="Phobius"/>
    </source>
</evidence>
<reference evidence="2" key="1">
    <citation type="journal article" date="2017" name="Parasit. Vectors">
        <title>Sialotranscriptomics of Rhipicephalus zambeziensis reveals intricate expression profiles of secretory proteins and suggests tight temporal transcriptional regulation during blood-feeding.</title>
        <authorList>
            <person name="de Castro M.H."/>
            <person name="de Klerk D."/>
            <person name="Pienaar R."/>
            <person name="Rees D.J.G."/>
            <person name="Mans B.J."/>
        </authorList>
    </citation>
    <scope>NUCLEOTIDE SEQUENCE</scope>
    <source>
        <tissue evidence="2">Salivary glands</tissue>
    </source>
</reference>
<keyword evidence="1" id="KW-1133">Transmembrane helix</keyword>
<accession>A0A224Y9U3</accession>
<dbReference type="EMBL" id="GFPF01003332">
    <property type="protein sequence ID" value="MAA14478.1"/>
    <property type="molecule type" value="Transcribed_RNA"/>
</dbReference>
<keyword evidence="1" id="KW-0472">Membrane</keyword>
<feature type="transmembrane region" description="Helical" evidence="1">
    <location>
        <begin position="50"/>
        <end position="71"/>
    </location>
</feature>
<dbReference type="AlphaFoldDB" id="A0A224Y9U3"/>
<proteinExistence type="predicted"/>
<protein>
    <submittedName>
        <fullName evidence="2">Uncharacterized protein</fullName>
    </submittedName>
</protein>
<keyword evidence="1" id="KW-0812">Transmembrane</keyword>
<sequence>MAYIKKYNKLEIVQRLLKKRFFSAYMHSKQKNSYPENQYEGQRLSINIKFYNNFILLALQLSAYLSTAIGITTTENEKLGFSR</sequence>
<evidence type="ECO:0000313" key="2">
    <source>
        <dbReference type="EMBL" id="MAA14478.1"/>
    </source>
</evidence>
<name>A0A224Y9U3_9ACAR</name>